<dbReference type="EMBL" id="FOMX01000002">
    <property type="protein sequence ID" value="SFD59008.1"/>
    <property type="molecule type" value="Genomic_DNA"/>
</dbReference>
<protein>
    <recommendedName>
        <fullName evidence="5">Lipoprotein</fullName>
    </recommendedName>
</protein>
<keyword evidence="2" id="KW-0732">Signal</keyword>
<feature type="compositionally biased region" description="Low complexity" evidence="1">
    <location>
        <begin position="44"/>
        <end position="66"/>
    </location>
</feature>
<evidence type="ECO:0000256" key="1">
    <source>
        <dbReference type="SAM" id="MobiDB-lite"/>
    </source>
</evidence>
<sequence>MRGPLLLAALVSTACAAHEPAPQIRVPDEAAPVQAGEGRQVPSAAPEAAGTGAADEAEAPAAAAEDQAGDGGPVKQVESLAAAAYEDGKRAAQSAITQNQLGLETFGYPARCRREYSRILWEKYKVVLREVAGCVVDETIVEHARGYNEVMEAEIVRRHGADVFEKVSKQAGC</sequence>
<dbReference type="PROSITE" id="PS51257">
    <property type="entry name" value="PROKAR_LIPOPROTEIN"/>
    <property type="match status" value="1"/>
</dbReference>
<proteinExistence type="predicted"/>
<evidence type="ECO:0000313" key="3">
    <source>
        <dbReference type="EMBL" id="SFD59008.1"/>
    </source>
</evidence>
<feature type="signal peptide" evidence="2">
    <location>
        <begin position="1"/>
        <end position="16"/>
    </location>
</feature>
<keyword evidence="4" id="KW-1185">Reference proteome</keyword>
<organism evidence="3 4">
    <name type="scientific">Nannocystis exedens</name>
    <dbReference type="NCBI Taxonomy" id="54"/>
    <lineage>
        <taxon>Bacteria</taxon>
        <taxon>Pseudomonadati</taxon>
        <taxon>Myxococcota</taxon>
        <taxon>Polyangia</taxon>
        <taxon>Nannocystales</taxon>
        <taxon>Nannocystaceae</taxon>
        <taxon>Nannocystis</taxon>
    </lineage>
</organism>
<feature type="region of interest" description="Disordered" evidence="1">
    <location>
        <begin position="20"/>
        <end position="75"/>
    </location>
</feature>
<name>A0A1I1TP88_9BACT</name>
<gene>
    <name evidence="3" type="ORF">SAMN02745121_00768</name>
</gene>
<dbReference type="RefSeq" id="WP_096334028.1">
    <property type="nucleotide sequence ID" value="NZ_FOMX01000002.1"/>
</dbReference>
<evidence type="ECO:0008006" key="5">
    <source>
        <dbReference type="Google" id="ProtNLM"/>
    </source>
</evidence>
<dbReference type="OrthoDB" id="8902064at2"/>
<dbReference type="AlphaFoldDB" id="A0A1I1TP88"/>
<evidence type="ECO:0000256" key="2">
    <source>
        <dbReference type="SAM" id="SignalP"/>
    </source>
</evidence>
<reference evidence="4" key="1">
    <citation type="submission" date="2016-10" db="EMBL/GenBank/DDBJ databases">
        <authorList>
            <person name="Varghese N."/>
            <person name="Submissions S."/>
        </authorList>
    </citation>
    <scope>NUCLEOTIDE SEQUENCE [LARGE SCALE GENOMIC DNA]</scope>
    <source>
        <strain evidence="4">ATCC 25963</strain>
    </source>
</reference>
<feature type="chain" id="PRO_5011503970" description="Lipoprotein" evidence="2">
    <location>
        <begin position="17"/>
        <end position="173"/>
    </location>
</feature>
<evidence type="ECO:0000313" key="4">
    <source>
        <dbReference type="Proteomes" id="UP000199400"/>
    </source>
</evidence>
<accession>A0A1I1TP88</accession>
<dbReference type="Proteomes" id="UP000199400">
    <property type="component" value="Unassembled WGS sequence"/>
</dbReference>